<dbReference type="GO" id="GO:0061799">
    <property type="term" value="F:cyclic pyranopterin monophosphate synthase activity"/>
    <property type="evidence" value="ECO:0007669"/>
    <property type="project" value="UniProtKB-EC"/>
</dbReference>
<dbReference type="EMBL" id="SOII01000047">
    <property type="protein sequence ID" value="TET86276.1"/>
    <property type="molecule type" value="Genomic_DNA"/>
</dbReference>
<proteinExistence type="predicted"/>
<dbReference type="UniPathway" id="UPA00344"/>
<gene>
    <name evidence="7" type="primary">moaC</name>
    <name evidence="7" type="ORF">E3J32_00660</name>
</gene>
<dbReference type="GO" id="GO:0006777">
    <property type="term" value="P:Mo-molybdopterin cofactor biosynthetic process"/>
    <property type="evidence" value="ECO:0007669"/>
    <property type="project" value="UniProtKB-KW"/>
</dbReference>
<dbReference type="CDD" id="cd01420">
    <property type="entry name" value="MoaC_PE"/>
    <property type="match status" value="1"/>
</dbReference>
<keyword evidence="5 7" id="KW-0456">Lyase</keyword>
<dbReference type="Proteomes" id="UP000315669">
    <property type="component" value="Unassembled WGS sequence"/>
</dbReference>
<reference evidence="7 8" key="1">
    <citation type="submission" date="2019-03" db="EMBL/GenBank/DDBJ databases">
        <title>Metabolic potential of uncultured bacteria and archaea associated with petroleum seepage in deep-sea sediments.</title>
        <authorList>
            <person name="Dong X."/>
            <person name="Hubert C."/>
        </authorList>
    </citation>
    <scope>NUCLEOTIDE SEQUENCE [LARGE SCALE GENOMIC DNA]</scope>
    <source>
        <strain evidence="7">E29_bin25</strain>
    </source>
</reference>
<dbReference type="InterPro" id="IPR023045">
    <property type="entry name" value="MoaC"/>
</dbReference>
<dbReference type="InterPro" id="IPR047594">
    <property type="entry name" value="MoaC_bact/euk"/>
</dbReference>
<comment type="caution">
    <text evidence="7">The sequence shown here is derived from an EMBL/GenBank/DDBJ whole genome shotgun (WGS) entry which is preliminary data.</text>
</comment>
<dbReference type="NCBIfam" id="TIGR00581">
    <property type="entry name" value="moaC"/>
    <property type="match status" value="1"/>
</dbReference>
<comment type="catalytic activity">
    <reaction evidence="1">
        <text>(8S)-3',8-cyclo-7,8-dihydroguanosine 5'-triphosphate = cyclic pyranopterin phosphate + diphosphate</text>
        <dbReference type="Rhea" id="RHEA:49580"/>
        <dbReference type="ChEBI" id="CHEBI:33019"/>
        <dbReference type="ChEBI" id="CHEBI:59648"/>
        <dbReference type="ChEBI" id="CHEBI:131766"/>
        <dbReference type="EC" id="4.6.1.17"/>
    </reaction>
</comment>
<evidence type="ECO:0000256" key="2">
    <source>
        <dbReference type="ARBA" id="ARBA00005046"/>
    </source>
</evidence>
<evidence type="ECO:0000256" key="1">
    <source>
        <dbReference type="ARBA" id="ARBA00001637"/>
    </source>
</evidence>
<evidence type="ECO:0000256" key="3">
    <source>
        <dbReference type="ARBA" id="ARBA00012575"/>
    </source>
</evidence>
<sequence length="144" mass="16003">MIDVGDKKITKREAVARGEILLSLETIELIRQGRIPKGDVLECARIAAVLAVKRTPELIPMCHPLRITHSKIDFDLGKNEIEIEAKVVAVDRTGVEMEALTAVTVAALTIYDMCKGVDKTMQISYIRLIKKSGGRSGDFLRKER</sequence>
<dbReference type="EC" id="4.6.1.17" evidence="3"/>
<dbReference type="InterPro" id="IPR002820">
    <property type="entry name" value="Mopterin_CF_biosynth-C_dom"/>
</dbReference>
<comment type="pathway">
    <text evidence="2">Cofactor biosynthesis; molybdopterin biosynthesis.</text>
</comment>
<dbReference type="Pfam" id="PF01967">
    <property type="entry name" value="MoaC"/>
    <property type="match status" value="1"/>
</dbReference>
<dbReference type="SUPFAM" id="SSF55040">
    <property type="entry name" value="Molybdenum cofactor biosynthesis protein C, MoaC"/>
    <property type="match status" value="1"/>
</dbReference>
<dbReference type="InterPro" id="IPR036522">
    <property type="entry name" value="MoaC_sf"/>
</dbReference>
<evidence type="ECO:0000313" key="7">
    <source>
        <dbReference type="EMBL" id="TET86276.1"/>
    </source>
</evidence>
<evidence type="ECO:0000256" key="4">
    <source>
        <dbReference type="ARBA" id="ARBA00023150"/>
    </source>
</evidence>
<evidence type="ECO:0000313" key="8">
    <source>
        <dbReference type="Proteomes" id="UP000315669"/>
    </source>
</evidence>
<dbReference type="NCBIfam" id="NF006870">
    <property type="entry name" value="PRK09364.1"/>
    <property type="match status" value="1"/>
</dbReference>
<organism evidence="7 8">
    <name type="scientific">Aerophobetes bacterium</name>
    <dbReference type="NCBI Taxonomy" id="2030807"/>
    <lineage>
        <taxon>Bacteria</taxon>
        <taxon>Candidatus Aerophobota</taxon>
    </lineage>
</organism>
<accession>A0A523Y3Z3</accession>
<dbReference type="Gene3D" id="3.30.70.640">
    <property type="entry name" value="Molybdopterin cofactor biosynthesis C (MoaC) domain"/>
    <property type="match status" value="1"/>
</dbReference>
<name>A0A523Y3Z3_UNCAE</name>
<evidence type="ECO:0000259" key="6">
    <source>
        <dbReference type="Pfam" id="PF01967"/>
    </source>
</evidence>
<evidence type="ECO:0000256" key="5">
    <source>
        <dbReference type="ARBA" id="ARBA00023239"/>
    </source>
</evidence>
<dbReference type="AlphaFoldDB" id="A0A523Y3Z3"/>
<keyword evidence="4" id="KW-0501">Molybdenum cofactor biosynthesis</keyword>
<feature type="domain" description="Molybdopterin cofactor biosynthesis C (MoaC)" evidence="6">
    <location>
        <begin position="1"/>
        <end position="134"/>
    </location>
</feature>
<protein>
    <recommendedName>
        <fullName evidence="3">cyclic pyranopterin monophosphate synthase</fullName>
        <ecNumber evidence="3">4.6.1.17</ecNumber>
    </recommendedName>
</protein>